<evidence type="ECO:0000313" key="3">
    <source>
        <dbReference type="EMBL" id="MFD1224058.1"/>
    </source>
</evidence>
<evidence type="ECO:0000313" key="4">
    <source>
        <dbReference type="Proteomes" id="UP001597180"/>
    </source>
</evidence>
<sequence>MKLLQIRLLADDFKTSAAFYRDVLELPVGWYMEEMEYALFNNGETRIEVVSKAMMADVLGGMSGESRGGEAGPAPFLLQFEVDDVDAAADRLKAKGAACRTEPHDRMQWNARIAHFCDPDGNLIEIYRMLS</sequence>
<evidence type="ECO:0000259" key="2">
    <source>
        <dbReference type="PROSITE" id="PS51819"/>
    </source>
</evidence>
<dbReference type="InterPro" id="IPR004360">
    <property type="entry name" value="Glyas_Fos-R_dOase_dom"/>
</dbReference>
<dbReference type="InterPro" id="IPR037523">
    <property type="entry name" value="VOC_core"/>
</dbReference>
<dbReference type="InterPro" id="IPR029068">
    <property type="entry name" value="Glyas_Bleomycin-R_OHBP_Dase"/>
</dbReference>
<protein>
    <submittedName>
        <fullName evidence="3">VOC family protein</fullName>
    </submittedName>
</protein>
<dbReference type="Gene3D" id="3.10.180.10">
    <property type="entry name" value="2,3-Dihydroxybiphenyl 1,2-Dioxygenase, domain 1"/>
    <property type="match status" value="1"/>
</dbReference>
<keyword evidence="4" id="KW-1185">Reference proteome</keyword>
<comment type="caution">
    <text evidence="3">The sequence shown here is derived from an EMBL/GenBank/DDBJ whole genome shotgun (WGS) entry which is preliminary data.</text>
</comment>
<dbReference type="PANTHER" id="PTHR43048:SF4">
    <property type="entry name" value="RING-CLEAVING DIOXYGENASE-RELATED"/>
    <property type="match status" value="1"/>
</dbReference>
<evidence type="ECO:0000256" key="1">
    <source>
        <dbReference type="ARBA" id="ARBA00022723"/>
    </source>
</evidence>
<dbReference type="EMBL" id="JBHTLU010000041">
    <property type="protein sequence ID" value="MFD1224058.1"/>
    <property type="molecule type" value="Genomic_DNA"/>
</dbReference>
<organism evidence="3 4">
    <name type="scientific">Paenibacillus vulneris</name>
    <dbReference type="NCBI Taxonomy" id="1133364"/>
    <lineage>
        <taxon>Bacteria</taxon>
        <taxon>Bacillati</taxon>
        <taxon>Bacillota</taxon>
        <taxon>Bacilli</taxon>
        <taxon>Bacillales</taxon>
        <taxon>Paenibacillaceae</taxon>
        <taxon>Paenibacillus</taxon>
    </lineage>
</organism>
<reference evidence="4" key="1">
    <citation type="journal article" date="2019" name="Int. J. Syst. Evol. Microbiol.">
        <title>The Global Catalogue of Microorganisms (GCM) 10K type strain sequencing project: providing services to taxonomists for standard genome sequencing and annotation.</title>
        <authorList>
            <consortium name="The Broad Institute Genomics Platform"/>
            <consortium name="The Broad Institute Genome Sequencing Center for Infectious Disease"/>
            <person name="Wu L."/>
            <person name="Ma J."/>
        </authorList>
    </citation>
    <scope>NUCLEOTIDE SEQUENCE [LARGE SCALE GENOMIC DNA]</scope>
    <source>
        <strain evidence="4">CCUG 53270</strain>
    </source>
</reference>
<dbReference type="InterPro" id="IPR051785">
    <property type="entry name" value="MMCE/EMCE_epimerase"/>
</dbReference>
<dbReference type="CDD" id="cd07264">
    <property type="entry name" value="VOC_like"/>
    <property type="match status" value="1"/>
</dbReference>
<accession>A0ABW3UT13</accession>
<dbReference type="RefSeq" id="WP_345589410.1">
    <property type="nucleotide sequence ID" value="NZ_BAABJG010000017.1"/>
</dbReference>
<dbReference type="PANTHER" id="PTHR43048">
    <property type="entry name" value="METHYLMALONYL-COA EPIMERASE"/>
    <property type="match status" value="1"/>
</dbReference>
<dbReference type="SUPFAM" id="SSF54593">
    <property type="entry name" value="Glyoxalase/Bleomycin resistance protein/Dihydroxybiphenyl dioxygenase"/>
    <property type="match status" value="1"/>
</dbReference>
<dbReference type="Pfam" id="PF00903">
    <property type="entry name" value="Glyoxalase"/>
    <property type="match status" value="1"/>
</dbReference>
<feature type="domain" description="VOC" evidence="2">
    <location>
        <begin position="2"/>
        <end position="129"/>
    </location>
</feature>
<keyword evidence="1" id="KW-0479">Metal-binding</keyword>
<dbReference type="Proteomes" id="UP001597180">
    <property type="component" value="Unassembled WGS sequence"/>
</dbReference>
<gene>
    <name evidence="3" type="ORF">ACFQ4B_28445</name>
</gene>
<proteinExistence type="predicted"/>
<name>A0ABW3UT13_9BACL</name>
<dbReference type="PROSITE" id="PS51819">
    <property type="entry name" value="VOC"/>
    <property type="match status" value="1"/>
</dbReference>